<evidence type="ECO:0000313" key="1">
    <source>
        <dbReference type="EMBL" id="DAF48294.1"/>
    </source>
</evidence>
<name>A0A8S5SBI2_9CAUD</name>
<protein>
    <submittedName>
        <fullName evidence="1">Uncharacterized protein</fullName>
    </submittedName>
</protein>
<dbReference type="EMBL" id="BK032566">
    <property type="protein sequence ID" value="DAF48294.1"/>
    <property type="molecule type" value="Genomic_DNA"/>
</dbReference>
<sequence length="39" mass="4482">MIINEFLLINFLFLSITDHQGTNLVLFKMINFTILGPSL</sequence>
<reference evidence="1" key="1">
    <citation type="journal article" date="2021" name="Proc. Natl. Acad. Sci. U.S.A.">
        <title>A Catalog of Tens of Thousands of Viruses from Human Metagenomes Reveals Hidden Associations with Chronic Diseases.</title>
        <authorList>
            <person name="Tisza M.J."/>
            <person name="Buck C.B."/>
        </authorList>
    </citation>
    <scope>NUCLEOTIDE SEQUENCE</scope>
    <source>
        <strain evidence="1">Ct4Z13</strain>
    </source>
</reference>
<organism evidence="1">
    <name type="scientific">Siphoviridae sp. ct4Z13</name>
    <dbReference type="NCBI Taxonomy" id="2827778"/>
    <lineage>
        <taxon>Viruses</taxon>
        <taxon>Duplodnaviria</taxon>
        <taxon>Heunggongvirae</taxon>
        <taxon>Uroviricota</taxon>
        <taxon>Caudoviricetes</taxon>
    </lineage>
</organism>
<proteinExistence type="predicted"/>
<accession>A0A8S5SBI2</accession>